<organism evidence="6 7">
    <name type="scientific">Simiduia aestuariiviva</name>
    <dbReference type="NCBI Taxonomy" id="1510459"/>
    <lineage>
        <taxon>Bacteria</taxon>
        <taxon>Pseudomonadati</taxon>
        <taxon>Pseudomonadota</taxon>
        <taxon>Gammaproteobacteria</taxon>
        <taxon>Cellvibrionales</taxon>
        <taxon>Cellvibrionaceae</taxon>
        <taxon>Simiduia</taxon>
    </lineage>
</organism>
<feature type="modified residue" description="N6-(pyridoxal phosphate)lysine" evidence="4">
    <location>
        <position position="187"/>
    </location>
</feature>
<sequence length="375" mass="41720">MKSKSNKILVTSPLMPNIDRYKEMLDEIWASRWLSNGGCMTKELERRLCSYLAVENISLFNNGTIALMTAIQSLRLQGEVITTPFSFPATTHVLNWNGITPVFCDVCPHTLTIDPNKIEALITSKTSAILGVHVYGIPCYVEEIQRIADVHGLRVIYDAAHAFGCEIDGKPISDFGDISMFSFHPTKLFHTAEGGALVFGDVNLKERIELLKNFGIKNQEEVILPGINGKMNELSAAMGLSVLPLVNNERERRSEIRALYTANLGGIPGLQVLTVADNVKSSQQYFAIRITAEAIVNRDDLYDDLKENNVFPRKYFSPLISNYPCYSMLPTARAEALPVATLVEKQVLCLPFYGELSNSEVLKICKIVRKSLGVE</sequence>
<dbReference type="PIRSF" id="PIRSF000390">
    <property type="entry name" value="PLP_StrS"/>
    <property type="match status" value="1"/>
</dbReference>
<evidence type="ECO:0000256" key="1">
    <source>
        <dbReference type="ARBA" id="ARBA00022898"/>
    </source>
</evidence>
<evidence type="ECO:0000256" key="3">
    <source>
        <dbReference type="PIRSR" id="PIRSR000390-1"/>
    </source>
</evidence>
<proteinExistence type="inferred from homology"/>
<feature type="active site" description="Proton acceptor" evidence="3">
    <location>
        <position position="187"/>
    </location>
</feature>
<accession>A0A839US72</accession>
<keyword evidence="7" id="KW-1185">Reference proteome</keyword>
<dbReference type="Gene3D" id="3.40.640.10">
    <property type="entry name" value="Type I PLP-dependent aspartate aminotransferase-like (Major domain)"/>
    <property type="match status" value="1"/>
</dbReference>
<evidence type="ECO:0000256" key="4">
    <source>
        <dbReference type="PIRSR" id="PIRSR000390-2"/>
    </source>
</evidence>
<dbReference type="InterPro" id="IPR015421">
    <property type="entry name" value="PyrdxlP-dep_Trfase_major"/>
</dbReference>
<comment type="similarity">
    <text evidence="2 5">Belongs to the DegT/DnrJ/EryC1 family.</text>
</comment>
<dbReference type="PANTHER" id="PTHR30244">
    <property type="entry name" value="TRANSAMINASE"/>
    <property type="match status" value="1"/>
</dbReference>
<dbReference type="Pfam" id="PF01041">
    <property type="entry name" value="DegT_DnrJ_EryC1"/>
    <property type="match status" value="1"/>
</dbReference>
<gene>
    <name evidence="6" type="ORF">FHS30_001552</name>
</gene>
<evidence type="ECO:0000313" key="7">
    <source>
        <dbReference type="Proteomes" id="UP000559987"/>
    </source>
</evidence>
<reference evidence="6 7" key="1">
    <citation type="submission" date="2020-08" db="EMBL/GenBank/DDBJ databases">
        <title>Genomic Encyclopedia of Type Strains, Phase III (KMG-III): the genomes of soil and plant-associated and newly described type strains.</title>
        <authorList>
            <person name="Whitman W."/>
        </authorList>
    </citation>
    <scope>NUCLEOTIDE SEQUENCE [LARGE SCALE GENOMIC DNA]</scope>
    <source>
        <strain evidence="6 7">CECT 8571</strain>
    </source>
</reference>
<dbReference type="GO" id="GO:0000271">
    <property type="term" value="P:polysaccharide biosynthetic process"/>
    <property type="evidence" value="ECO:0007669"/>
    <property type="project" value="TreeGrafter"/>
</dbReference>
<comment type="caution">
    <text evidence="6">The sequence shown here is derived from an EMBL/GenBank/DDBJ whole genome shotgun (WGS) entry which is preliminary data.</text>
</comment>
<dbReference type="GO" id="GO:0030170">
    <property type="term" value="F:pyridoxal phosphate binding"/>
    <property type="evidence" value="ECO:0007669"/>
    <property type="project" value="TreeGrafter"/>
</dbReference>
<dbReference type="InterPro" id="IPR015424">
    <property type="entry name" value="PyrdxlP-dep_Trfase"/>
</dbReference>
<evidence type="ECO:0000256" key="2">
    <source>
        <dbReference type="ARBA" id="ARBA00037999"/>
    </source>
</evidence>
<dbReference type="EMBL" id="JACHXZ010000002">
    <property type="protein sequence ID" value="MBB3168368.1"/>
    <property type="molecule type" value="Genomic_DNA"/>
</dbReference>
<dbReference type="PANTHER" id="PTHR30244:SF9">
    <property type="entry name" value="PROTEIN RV3402C"/>
    <property type="match status" value="1"/>
</dbReference>
<evidence type="ECO:0000313" key="6">
    <source>
        <dbReference type="EMBL" id="MBB3168368.1"/>
    </source>
</evidence>
<dbReference type="SUPFAM" id="SSF53383">
    <property type="entry name" value="PLP-dependent transferases"/>
    <property type="match status" value="1"/>
</dbReference>
<dbReference type="CDD" id="cd00616">
    <property type="entry name" value="AHBA_syn"/>
    <property type="match status" value="1"/>
</dbReference>
<dbReference type="InterPro" id="IPR000653">
    <property type="entry name" value="DegT/StrS_aminotransferase"/>
</dbReference>
<evidence type="ECO:0000256" key="5">
    <source>
        <dbReference type="RuleBase" id="RU004508"/>
    </source>
</evidence>
<protein>
    <submittedName>
        <fullName evidence="6">dTDP-4-amino-4,6-dideoxygalactose transaminase</fullName>
    </submittedName>
</protein>
<keyword evidence="1 4" id="KW-0663">Pyridoxal phosphate</keyword>
<dbReference type="GO" id="GO:0008483">
    <property type="term" value="F:transaminase activity"/>
    <property type="evidence" value="ECO:0007669"/>
    <property type="project" value="TreeGrafter"/>
</dbReference>
<dbReference type="Proteomes" id="UP000559987">
    <property type="component" value="Unassembled WGS sequence"/>
</dbReference>
<name>A0A839US72_9GAMM</name>
<dbReference type="AlphaFoldDB" id="A0A839US72"/>
<dbReference type="RefSeq" id="WP_183909854.1">
    <property type="nucleotide sequence ID" value="NZ_JACHXZ010000002.1"/>
</dbReference>